<evidence type="ECO:0000259" key="1">
    <source>
        <dbReference type="Pfam" id="PF00561"/>
    </source>
</evidence>
<dbReference type="Proteomes" id="UP000018001">
    <property type="component" value="Unassembled WGS sequence"/>
</dbReference>
<gene>
    <name evidence="2" type="ORF">PVAR5_4696</name>
</gene>
<accession>V5G5B3</accession>
<dbReference type="AlphaFoldDB" id="V5G5B3"/>
<dbReference type="PANTHER" id="PTHR43798:SF33">
    <property type="entry name" value="HYDROLASE, PUTATIVE (AFU_ORTHOLOGUE AFUA_2G14860)-RELATED"/>
    <property type="match status" value="1"/>
</dbReference>
<dbReference type="InterPro" id="IPR050266">
    <property type="entry name" value="AB_hydrolase_sf"/>
</dbReference>
<dbReference type="InParanoid" id="V5G5B3"/>
<proteinExistence type="predicted"/>
<feature type="domain" description="AB hydrolase-1" evidence="1">
    <location>
        <begin position="38"/>
        <end position="142"/>
    </location>
</feature>
<organism evidence="2 3">
    <name type="scientific">Byssochlamys spectabilis (strain No. 5 / NBRC 109023)</name>
    <name type="common">Paecilomyces variotii</name>
    <dbReference type="NCBI Taxonomy" id="1356009"/>
    <lineage>
        <taxon>Eukaryota</taxon>
        <taxon>Fungi</taxon>
        <taxon>Dikarya</taxon>
        <taxon>Ascomycota</taxon>
        <taxon>Pezizomycotina</taxon>
        <taxon>Eurotiomycetes</taxon>
        <taxon>Eurotiomycetidae</taxon>
        <taxon>Eurotiales</taxon>
        <taxon>Thermoascaceae</taxon>
        <taxon>Paecilomyces</taxon>
    </lineage>
</organism>
<dbReference type="GO" id="GO:0016020">
    <property type="term" value="C:membrane"/>
    <property type="evidence" value="ECO:0007669"/>
    <property type="project" value="TreeGrafter"/>
</dbReference>
<protein>
    <recommendedName>
        <fullName evidence="1">AB hydrolase-1 domain-containing protein</fullName>
    </recommendedName>
</protein>
<dbReference type="SUPFAM" id="SSF53474">
    <property type="entry name" value="alpha/beta-Hydrolases"/>
    <property type="match status" value="1"/>
</dbReference>
<sequence length="281" mass="31402">MATAAELPKAQFRSPLRLGNKDDGLAYYIFNPEGTESVLFLHGAMTGAPDWDAVIPHFSKQYHLIVPDVPFHNNSMDMKLDNPAVDTAGVLRDLIKNEGRQGQAHIVGLSMGSHIGRRLAVQCPEVVQTCFLSGYHSLNFDWMPWKNCLLYIIGAVEYVGSYIPKSWIDGIEPTTETTTPHTMEHLKKVWTIVVDEGLKDKSWRARTLVVAASKGGLIPTNDSIPEARKLALLGQQENPETTVVQNKGMRHAWNRQDPKTFAEATMCWIQNRPLPDGFEPI</sequence>
<dbReference type="HOGENOM" id="CLU_057358_0_0_1"/>
<dbReference type="PANTHER" id="PTHR43798">
    <property type="entry name" value="MONOACYLGLYCEROL LIPASE"/>
    <property type="match status" value="1"/>
</dbReference>
<evidence type="ECO:0000313" key="2">
    <source>
        <dbReference type="EMBL" id="GAD96047.1"/>
    </source>
</evidence>
<keyword evidence="3" id="KW-1185">Reference proteome</keyword>
<name>V5G5B3_BYSSN</name>
<dbReference type="OrthoDB" id="8119704at2759"/>
<comment type="caution">
    <text evidence="2">The sequence shown here is derived from an EMBL/GenBank/DDBJ whole genome shotgun (WGS) entry which is preliminary data.</text>
</comment>
<evidence type="ECO:0000313" key="3">
    <source>
        <dbReference type="Proteomes" id="UP000018001"/>
    </source>
</evidence>
<dbReference type="InterPro" id="IPR029058">
    <property type="entry name" value="AB_hydrolase_fold"/>
</dbReference>
<dbReference type="EMBL" id="BAUL01000148">
    <property type="protein sequence ID" value="GAD96047.1"/>
    <property type="molecule type" value="Genomic_DNA"/>
</dbReference>
<dbReference type="eggNOG" id="ENOG502T9MQ">
    <property type="taxonomic scope" value="Eukaryota"/>
</dbReference>
<reference evidence="3" key="1">
    <citation type="journal article" date="2014" name="Genome Announc.">
        <title>Draft genome sequence of the formaldehyde-resistant fungus Byssochlamys spectabilis No. 5 (anamorph Paecilomyces variotii No. 5) (NBRC109023).</title>
        <authorList>
            <person name="Oka T."/>
            <person name="Ekino K."/>
            <person name="Fukuda K."/>
            <person name="Nomura Y."/>
        </authorList>
    </citation>
    <scope>NUCLEOTIDE SEQUENCE [LARGE SCALE GENOMIC DNA]</scope>
    <source>
        <strain evidence="3">No. 5 / NBRC 109023</strain>
    </source>
</reference>
<dbReference type="Pfam" id="PF00561">
    <property type="entry name" value="Abhydrolase_1"/>
    <property type="match status" value="1"/>
</dbReference>
<dbReference type="InterPro" id="IPR000073">
    <property type="entry name" value="AB_hydrolase_1"/>
</dbReference>
<dbReference type="Gene3D" id="3.40.50.1820">
    <property type="entry name" value="alpha/beta hydrolase"/>
    <property type="match status" value="1"/>
</dbReference>